<feature type="non-terminal residue" evidence="2">
    <location>
        <position position="1"/>
    </location>
</feature>
<accession>A0A9N9IGD9</accession>
<gene>
    <name evidence="2" type="ORF">AMORRO_LOCUS14310</name>
</gene>
<dbReference type="GO" id="GO:0001522">
    <property type="term" value="P:pseudouridine synthesis"/>
    <property type="evidence" value="ECO:0007669"/>
    <property type="project" value="InterPro"/>
</dbReference>
<reference evidence="2" key="1">
    <citation type="submission" date="2021-06" db="EMBL/GenBank/DDBJ databases">
        <authorList>
            <person name="Kallberg Y."/>
            <person name="Tangrot J."/>
            <person name="Rosling A."/>
        </authorList>
    </citation>
    <scope>NUCLEOTIDE SEQUENCE</scope>
    <source>
        <strain evidence="2">CL551</strain>
    </source>
</reference>
<dbReference type="Proteomes" id="UP000789342">
    <property type="component" value="Unassembled WGS sequence"/>
</dbReference>
<comment type="caution">
    <text evidence="2">The sequence shown here is derived from an EMBL/GenBank/DDBJ whole genome shotgun (WGS) entry which is preliminary data.</text>
</comment>
<evidence type="ECO:0000313" key="2">
    <source>
        <dbReference type="EMBL" id="CAG8735000.1"/>
    </source>
</evidence>
<evidence type="ECO:0000256" key="1">
    <source>
        <dbReference type="SAM" id="MobiDB-lite"/>
    </source>
</evidence>
<name>A0A9N9IGD9_9GLOM</name>
<dbReference type="AlphaFoldDB" id="A0A9N9IGD9"/>
<protein>
    <submittedName>
        <fullName evidence="2">234_t:CDS:1</fullName>
    </submittedName>
</protein>
<dbReference type="SUPFAM" id="SSF55120">
    <property type="entry name" value="Pseudouridine synthase"/>
    <property type="match status" value="1"/>
</dbReference>
<sequence length="171" mass="19758">DFSKLHSYPPPMTIEEMNSNEKTEKPFVSYASYLLPEEDEQWEDDISKNPTGSLTKIMAPFAKRSFSTPQSTSPLSNLIKSAESKTSQNPIFKVEIECSPNTPIETVIDDIGRSLNSAAYLLDIERIKQGDFVLHEDTLEWEDCTDFDNIYDSMNDWIRKARKRELERQLR</sequence>
<proteinExistence type="predicted"/>
<keyword evidence="3" id="KW-1185">Reference proteome</keyword>
<dbReference type="GO" id="GO:0009982">
    <property type="term" value="F:pseudouridine synthase activity"/>
    <property type="evidence" value="ECO:0007669"/>
    <property type="project" value="InterPro"/>
</dbReference>
<dbReference type="InterPro" id="IPR020103">
    <property type="entry name" value="PsdUridine_synth_cat_dom_sf"/>
</dbReference>
<feature type="region of interest" description="Disordered" evidence="1">
    <location>
        <begin position="1"/>
        <end position="21"/>
    </location>
</feature>
<dbReference type="Gene3D" id="3.30.2350.10">
    <property type="entry name" value="Pseudouridine synthase"/>
    <property type="match status" value="1"/>
</dbReference>
<dbReference type="GO" id="GO:0003723">
    <property type="term" value="F:RNA binding"/>
    <property type="evidence" value="ECO:0007669"/>
    <property type="project" value="InterPro"/>
</dbReference>
<organism evidence="2 3">
    <name type="scientific">Acaulospora morrowiae</name>
    <dbReference type="NCBI Taxonomy" id="94023"/>
    <lineage>
        <taxon>Eukaryota</taxon>
        <taxon>Fungi</taxon>
        <taxon>Fungi incertae sedis</taxon>
        <taxon>Mucoromycota</taxon>
        <taxon>Glomeromycotina</taxon>
        <taxon>Glomeromycetes</taxon>
        <taxon>Diversisporales</taxon>
        <taxon>Acaulosporaceae</taxon>
        <taxon>Acaulospora</taxon>
    </lineage>
</organism>
<evidence type="ECO:0000313" key="3">
    <source>
        <dbReference type="Proteomes" id="UP000789342"/>
    </source>
</evidence>
<dbReference type="EMBL" id="CAJVPV010027817">
    <property type="protein sequence ID" value="CAG8735000.1"/>
    <property type="molecule type" value="Genomic_DNA"/>
</dbReference>